<organism evidence="1 2">
    <name type="scientific">Thermovibrio guaymasensis</name>
    <dbReference type="NCBI Taxonomy" id="240167"/>
    <lineage>
        <taxon>Bacteria</taxon>
        <taxon>Pseudomonadati</taxon>
        <taxon>Aquificota</taxon>
        <taxon>Aquificia</taxon>
        <taxon>Desulfurobacteriales</taxon>
        <taxon>Desulfurobacteriaceae</taxon>
        <taxon>Thermovibrio</taxon>
    </lineage>
</organism>
<dbReference type="OrthoDB" id="9781481at2"/>
<protein>
    <submittedName>
        <fullName evidence="1">Uncharacterized protein</fullName>
    </submittedName>
</protein>
<evidence type="ECO:0000313" key="2">
    <source>
        <dbReference type="Proteomes" id="UP000280881"/>
    </source>
</evidence>
<comment type="caution">
    <text evidence="1">The sequence shown here is derived from an EMBL/GenBank/DDBJ whole genome shotgun (WGS) entry which is preliminary data.</text>
</comment>
<dbReference type="PANTHER" id="PTHR37291:SF1">
    <property type="entry name" value="TYPE IV METHYL-DIRECTED RESTRICTION ENZYME ECOKMCRB SUBUNIT"/>
    <property type="match status" value="1"/>
</dbReference>
<name>A0A420W5S0_9BACT</name>
<dbReference type="RefSeq" id="WP_121171690.1">
    <property type="nucleotide sequence ID" value="NZ_RBIE01000004.1"/>
</dbReference>
<proteinExistence type="predicted"/>
<dbReference type="PANTHER" id="PTHR37291">
    <property type="entry name" value="5-METHYLCYTOSINE-SPECIFIC RESTRICTION ENZYME B"/>
    <property type="match status" value="1"/>
</dbReference>
<sequence>MSELKVWKFFEKLNNEIKEKKGKDFTIGHAYFLPLKEDMTPERFVEILRKSVFPLLQEYFYDDWETLISILTGGSSQRDKISKLIIDKYGEIKLPKDKTYEIVEILINFTERNNNEQSTNQV</sequence>
<dbReference type="AlphaFoldDB" id="A0A420W5S0"/>
<evidence type="ECO:0000313" key="1">
    <source>
        <dbReference type="EMBL" id="RKQ60450.1"/>
    </source>
</evidence>
<dbReference type="InterPro" id="IPR052934">
    <property type="entry name" value="Methyl-DNA_Rec/Restrict_Enz"/>
</dbReference>
<reference evidence="1 2" key="1">
    <citation type="submission" date="2018-10" db="EMBL/GenBank/DDBJ databases">
        <title>Genomic Encyclopedia of Type Strains, Phase IV (KMG-IV): sequencing the most valuable type-strain genomes for metagenomic binning, comparative biology and taxonomic classification.</title>
        <authorList>
            <person name="Goeker M."/>
        </authorList>
    </citation>
    <scope>NUCLEOTIDE SEQUENCE [LARGE SCALE GENOMIC DNA]</scope>
    <source>
        <strain evidence="1 2">DSM 15521</strain>
    </source>
</reference>
<accession>A0A420W5S0</accession>
<dbReference type="EMBL" id="RBIE01000004">
    <property type="protein sequence ID" value="RKQ60450.1"/>
    <property type="molecule type" value="Genomic_DNA"/>
</dbReference>
<keyword evidence="2" id="KW-1185">Reference proteome</keyword>
<gene>
    <name evidence="1" type="ORF">C7457_1527</name>
</gene>
<dbReference type="Proteomes" id="UP000280881">
    <property type="component" value="Unassembled WGS sequence"/>
</dbReference>